<reference evidence="1 2" key="1">
    <citation type="submission" date="2022-08" db="EMBL/GenBank/DDBJ databases">
        <title>Genome Sequence of the sulphate-reducing bacterium, Pseudodesulfovibrio sp. SYK.</title>
        <authorList>
            <person name="Kondo R."/>
            <person name="Kataoka T."/>
        </authorList>
    </citation>
    <scope>NUCLEOTIDE SEQUENCE [LARGE SCALE GENOMIC DNA]</scope>
    <source>
        <strain evidence="1 2">SYK</strain>
    </source>
</reference>
<dbReference type="Proteomes" id="UP001317742">
    <property type="component" value="Chromosome"/>
</dbReference>
<accession>A0ABM8B530</accession>
<dbReference type="RefSeq" id="WP_281761345.1">
    <property type="nucleotide sequence ID" value="NZ_AP026709.1"/>
</dbReference>
<evidence type="ECO:0000313" key="2">
    <source>
        <dbReference type="Proteomes" id="UP001317742"/>
    </source>
</evidence>
<gene>
    <name evidence="1" type="ORF">SYK_32150</name>
</gene>
<keyword evidence="2" id="KW-1185">Reference proteome</keyword>
<evidence type="ECO:0000313" key="1">
    <source>
        <dbReference type="EMBL" id="BDQ38855.1"/>
    </source>
</evidence>
<proteinExistence type="predicted"/>
<name>A0ABM8B530_9BACT</name>
<sequence length="282" mass="32913">MPRVDKINTKKWKELFRYNRENIRFDFNKKKKGNRSHQHAFLASDLVPKINQFLTNAQKPKEQQETIKWEAWHTQFAFSFSAALCSTARPRVKQGAVTTAMEVIDFYCYALKSTSDTHFLDLSKRKQKDFIKIATDRIGRLAYCYFTAYTASSLFEASDWDEASQIHTDAVQKLGTDQFYLIKHHAAKLIEDICPSPPDAPWLYADYDPSSHRLIPDRERANIRKRIARLIDNIPVERLAYEAAYFSVENCAHDVIKKFDLKTTRYTFVNGLYVEILPPKKQ</sequence>
<protein>
    <submittedName>
        <fullName evidence="1">Uncharacterized protein</fullName>
    </submittedName>
</protein>
<dbReference type="EMBL" id="AP026709">
    <property type="protein sequence ID" value="BDQ38855.1"/>
    <property type="molecule type" value="Genomic_DNA"/>
</dbReference>
<organism evidence="1 2">
    <name type="scientific">Pseudodesulfovibrio nedwellii</name>
    <dbReference type="NCBI Taxonomy" id="2973072"/>
    <lineage>
        <taxon>Bacteria</taxon>
        <taxon>Pseudomonadati</taxon>
        <taxon>Thermodesulfobacteriota</taxon>
        <taxon>Desulfovibrionia</taxon>
        <taxon>Desulfovibrionales</taxon>
        <taxon>Desulfovibrionaceae</taxon>
    </lineage>
</organism>